<evidence type="ECO:0000256" key="6">
    <source>
        <dbReference type="ARBA" id="ARBA00022692"/>
    </source>
</evidence>
<keyword evidence="7 10" id="KW-1133">Transmembrane helix</keyword>
<dbReference type="Pfam" id="PF01061">
    <property type="entry name" value="ABC2_membrane"/>
    <property type="match status" value="1"/>
</dbReference>
<comment type="subcellular location">
    <subcellularLocation>
        <location evidence="1">Cell inner membrane</location>
        <topology evidence="1">Multi-pass membrane protein</topology>
    </subcellularLocation>
    <subcellularLocation>
        <location evidence="10">Cell membrane</location>
        <topology evidence="10">Multi-pass membrane protein</topology>
    </subcellularLocation>
</comment>
<reference evidence="12" key="1">
    <citation type="submission" date="2024-02" db="EMBL/GenBank/DDBJ databases">
        <title>Tomenella chthoni gen. nov. sp. nov., a member of the family Jonesiaceae isolated from bat guano.</title>
        <authorList>
            <person name="Miller S.L."/>
            <person name="King J."/>
            <person name="Sankaranarayanan K."/>
            <person name="Lawson P.A."/>
        </authorList>
    </citation>
    <scope>NUCLEOTIDE SEQUENCE</scope>
    <source>
        <strain evidence="12">BS-20</strain>
    </source>
</reference>
<dbReference type="PROSITE" id="PS51012">
    <property type="entry name" value="ABC_TM2"/>
    <property type="match status" value="1"/>
</dbReference>
<dbReference type="InterPro" id="IPR013525">
    <property type="entry name" value="ABC2_TM"/>
</dbReference>
<dbReference type="PANTHER" id="PTHR30413:SF8">
    <property type="entry name" value="TRANSPORT PERMEASE PROTEIN"/>
    <property type="match status" value="1"/>
</dbReference>
<evidence type="ECO:0000313" key="12">
    <source>
        <dbReference type="EMBL" id="XBH21990.1"/>
    </source>
</evidence>
<accession>A0AAU7DXI9</accession>
<feature type="transmembrane region" description="Helical" evidence="10">
    <location>
        <begin position="216"/>
        <end position="234"/>
    </location>
</feature>
<keyword evidence="9" id="KW-0046">Antibiotic resistance</keyword>
<keyword evidence="8 10" id="KW-0472">Membrane</keyword>
<gene>
    <name evidence="12" type="ORF">V5R04_01815</name>
</gene>
<proteinExistence type="inferred from homology"/>
<organism evidence="12">
    <name type="scientific">Jonesiaceae bacterium BS-20</name>
    <dbReference type="NCBI Taxonomy" id="3120821"/>
    <lineage>
        <taxon>Bacteria</taxon>
        <taxon>Bacillati</taxon>
        <taxon>Actinomycetota</taxon>
        <taxon>Actinomycetes</taxon>
        <taxon>Micrococcales</taxon>
        <taxon>Jonesiaceae</taxon>
    </lineage>
</organism>
<keyword evidence="3 10" id="KW-0813">Transport</keyword>
<dbReference type="InterPro" id="IPR000412">
    <property type="entry name" value="ABC_2_transport"/>
</dbReference>
<evidence type="ECO:0000256" key="5">
    <source>
        <dbReference type="ARBA" id="ARBA00022519"/>
    </source>
</evidence>
<sequence>MTKGITKPMTERATLTSAELAAKYGLQPMGVRPPLMAYCRDVLQRREFLMVLSQSKVQASNRNTYLGYIWSVLTPLLNSLVYVLIFGVLLGTRDGMSNVIGYIVVGTFMYGFFSGSVNGAAKSIKGNLRLVQSMQFPRVIIPISVVGAEILALVPALVVMFVISQMSVGFVQGWDQLNPERWILIVPALLMLFVFSTGIGLIMAQLASRIPDILNFLPFVIRIGMYASGVIFAIEHQVREGLLLTIMQYQPVAIYLNLGRQAMLSEGGIQPDLAMWGIGLGWAVLTFAVGFIIFWRDEARYGRD</sequence>
<dbReference type="GO" id="GO:0140359">
    <property type="term" value="F:ABC-type transporter activity"/>
    <property type="evidence" value="ECO:0007669"/>
    <property type="project" value="InterPro"/>
</dbReference>
<dbReference type="GO" id="GO:0015920">
    <property type="term" value="P:lipopolysaccharide transport"/>
    <property type="evidence" value="ECO:0007669"/>
    <property type="project" value="TreeGrafter"/>
</dbReference>
<feature type="transmembrane region" description="Helical" evidence="10">
    <location>
        <begin position="139"/>
        <end position="163"/>
    </location>
</feature>
<feature type="domain" description="ABC transmembrane type-2" evidence="11">
    <location>
        <begin position="66"/>
        <end position="297"/>
    </location>
</feature>
<feature type="transmembrane region" description="Helical" evidence="10">
    <location>
        <begin position="99"/>
        <end position="118"/>
    </location>
</feature>
<feature type="transmembrane region" description="Helical" evidence="10">
    <location>
        <begin position="65"/>
        <end position="87"/>
    </location>
</feature>
<keyword evidence="5" id="KW-0997">Cell inner membrane</keyword>
<evidence type="ECO:0000256" key="1">
    <source>
        <dbReference type="ARBA" id="ARBA00004429"/>
    </source>
</evidence>
<feature type="transmembrane region" description="Helical" evidence="10">
    <location>
        <begin position="273"/>
        <end position="295"/>
    </location>
</feature>
<dbReference type="EMBL" id="CP146203">
    <property type="protein sequence ID" value="XBH21990.1"/>
    <property type="molecule type" value="Genomic_DNA"/>
</dbReference>
<evidence type="ECO:0000256" key="10">
    <source>
        <dbReference type="RuleBase" id="RU361157"/>
    </source>
</evidence>
<feature type="transmembrane region" description="Helical" evidence="10">
    <location>
        <begin position="183"/>
        <end position="204"/>
    </location>
</feature>
<evidence type="ECO:0000259" key="11">
    <source>
        <dbReference type="PROSITE" id="PS51012"/>
    </source>
</evidence>
<dbReference type="PRINTS" id="PR00164">
    <property type="entry name" value="ABC2TRNSPORT"/>
</dbReference>
<evidence type="ECO:0000256" key="9">
    <source>
        <dbReference type="ARBA" id="ARBA00023251"/>
    </source>
</evidence>
<evidence type="ECO:0000256" key="4">
    <source>
        <dbReference type="ARBA" id="ARBA00022475"/>
    </source>
</evidence>
<evidence type="ECO:0000256" key="3">
    <source>
        <dbReference type="ARBA" id="ARBA00022448"/>
    </source>
</evidence>
<dbReference type="GO" id="GO:0046677">
    <property type="term" value="P:response to antibiotic"/>
    <property type="evidence" value="ECO:0007669"/>
    <property type="project" value="UniProtKB-KW"/>
</dbReference>
<evidence type="ECO:0000256" key="8">
    <source>
        <dbReference type="ARBA" id="ARBA00023136"/>
    </source>
</evidence>
<dbReference type="AlphaFoldDB" id="A0AAU7DXI9"/>
<keyword evidence="6 10" id="KW-0812">Transmembrane</keyword>
<protein>
    <recommendedName>
        <fullName evidence="10">Transport permease protein</fullName>
    </recommendedName>
</protein>
<dbReference type="PANTHER" id="PTHR30413">
    <property type="entry name" value="INNER MEMBRANE TRANSPORT PERMEASE"/>
    <property type="match status" value="1"/>
</dbReference>
<name>A0AAU7DXI9_9MICO</name>
<dbReference type="InterPro" id="IPR047817">
    <property type="entry name" value="ABC2_TM_bact-type"/>
</dbReference>
<keyword evidence="4 10" id="KW-1003">Cell membrane</keyword>
<comment type="similarity">
    <text evidence="2 10">Belongs to the ABC-2 integral membrane protein family.</text>
</comment>
<dbReference type="GO" id="GO:0043190">
    <property type="term" value="C:ATP-binding cassette (ABC) transporter complex"/>
    <property type="evidence" value="ECO:0007669"/>
    <property type="project" value="InterPro"/>
</dbReference>
<evidence type="ECO:0000256" key="7">
    <source>
        <dbReference type="ARBA" id="ARBA00022989"/>
    </source>
</evidence>
<evidence type="ECO:0000256" key="2">
    <source>
        <dbReference type="ARBA" id="ARBA00007783"/>
    </source>
</evidence>